<dbReference type="AlphaFoldDB" id="A0A5E4CGQ1"/>
<dbReference type="Proteomes" id="UP000335636">
    <property type="component" value="Unassembled WGS sequence"/>
</dbReference>
<reference evidence="2" key="1">
    <citation type="submission" date="2019-04" db="EMBL/GenBank/DDBJ databases">
        <authorList>
            <person name="Alioto T."/>
            <person name="Alioto T."/>
        </authorList>
    </citation>
    <scope>NUCLEOTIDE SEQUENCE [LARGE SCALE GENOMIC DNA]</scope>
</reference>
<accession>A0A5E4CGQ1</accession>
<evidence type="ECO:0000313" key="3">
    <source>
        <dbReference type="Proteomes" id="UP000335636"/>
    </source>
</evidence>
<organism evidence="2 3">
    <name type="scientific">Marmota monax</name>
    <name type="common">Woodchuck</name>
    <dbReference type="NCBI Taxonomy" id="9995"/>
    <lineage>
        <taxon>Eukaryota</taxon>
        <taxon>Metazoa</taxon>
        <taxon>Chordata</taxon>
        <taxon>Craniata</taxon>
        <taxon>Vertebrata</taxon>
        <taxon>Euteleostomi</taxon>
        <taxon>Mammalia</taxon>
        <taxon>Eutheria</taxon>
        <taxon>Euarchontoglires</taxon>
        <taxon>Glires</taxon>
        <taxon>Rodentia</taxon>
        <taxon>Sciuromorpha</taxon>
        <taxon>Sciuridae</taxon>
        <taxon>Xerinae</taxon>
        <taxon>Marmotini</taxon>
        <taxon>Marmota</taxon>
    </lineage>
</organism>
<comment type="caution">
    <text evidence="2">The sequence shown here is derived from an EMBL/GenBank/DDBJ whole genome shotgun (WGS) entry which is preliminary data.</text>
</comment>
<name>A0A5E4CGQ1_MARMO</name>
<evidence type="ECO:0000256" key="1">
    <source>
        <dbReference type="SAM" id="MobiDB-lite"/>
    </source>
</evidence>
<dbReference type="EMBL" id="CABDUW010001260">
    <property type="protein sequence ID" value="VTJ80061.1"/>
    <property type="molecule type" value="Genomic_DNA"/>
</dbReference>
<feature type="region of interest" description="Disordered" evidence="1">
    <location>
        <begin position="1"/>
        <end position="22"/>
    </location>
</feature>
<evidence type="ECO:0000313" key="2">
    <source>
        <dbReference type="EMBL" id="VTJ80061.1"/>
    </source>
</evidence>
<proteinExistence type="predicted"/>
<protein>
    <submittedName>
        <fullName evidence="2">Uncharacterized protein</fullName>
    </submittedName>
</protein>
<gene>
    <name evidence="2" type="ORF">MONAX_5E032907</name>
</gene>
<keyword evidence="3" id="KW-1185">Reference proteome</keyword>
<sequence>MPPRGPALQGTEQRQERCGEGWKLPTCPATTDEWISQMGNLHTINMTQPEKGQAFCHTLPRSMCRTSCCVSKPVIKAKHRMVHLHEGPRKQNRSFGGLGAGEMDSHWLMGRVLVLR</sequence>